<reference evidence="2 3" key="1">
    <citation type="submission" date="2020-01" db="EMBL/GenBank/DDBJ databases">
        <authorList>
            <consortium name="DOE Joint Genome Institute"/>
            <person name="Haridas S."/>
            <person name="Albert R."/>
            <person name="Binder M."/>
            <person name="Bloem J."/>
            <person name="Labutti K."/>
            <person name="Salamov A."/>
            <person name="Andreopoulos B."/>
            <person name="Baker S.E."/>
            <person name="Barry K."/>
            <person name="Bills G."/>
            <person name="Bluhm B.H."/>
            <person name="Cannon C."/>
            <person name="Castanera R."/>
            <person name="Culley D.E."/>
            <person name="Daum C."/>
            <person name="Ezra D."/>
            <person name="Gonzalez J.B."/>
            <person name="Henrissat B."/>
            <person name="Kuo A."/>
            <person name="Liang C."/>
            <person name="Lipzen A."/>
            <person name="Lutzoni F."/>
            <person name="Magnuson J."/>
            <person name="Mondo S."/>
            <person name="Nolan M."/>
            <person name="Ohm R."/>
            <person name="Pangilinan J."/>
            <person name="Park H.-J.H."/>
            <person name="Ramirez L."/>
            <person name="Alfaro M."/>
            <person name="Sun H."/>
            <person name="Tritt A."/>
            <person name="Yoshinaga Y."/>
            <person name="Zwiers L.-H.L."/>
            <person name="Turgeon B.G."/>
            <person name="Goodwin S.B."/>
            <person name="Spatafora J.W."/>
            <person name="Crous P.W."/>
            <person name="Grigoriev I.V."/>
        </authorList>
    </citation>
    <scope>NUCLEOTIDE SEQUENCE [LARGE SCALE GENOMIC DNA]</scope>
    <source>
        <strain evidence="2 3">CBS 611.86</strain>
    </source>
</reference>
<dbReference type="InterPro" id="IPR036188">
    <property type="entry name" value="FAD/NAD-bd_sf"/>
</dbReference>
<name>A0A7C8I6V8_9PLEO</name>
<dbReference type="Proteomes" id="UP000481861">
    <property type="component" value="Unassembled WGS sequence"/>
</dbReference>
<dbReference type="PRINTS" id="PR00419">
    <property type="entry name" value="ADXRDTASE"/>
</dbReference>
<dbReference type="PANTHER" id="PTHR42923:SF3">
    <property type="entry name" value="PROTOPORPHYRINOGEN OXIDASE"/>
    <property type="match status" value="1"/>
</dbReference>
<dbReference type="Pfam" id="PF13450">
    <property type="entry name" value="NAD_binding_8"/>
    <property type="match status" value="1"/>
</dbReference>
<evidence type="ECO:0000313" key="2">
    <source>
        <dbReference type="EMBL" id="KAF2869651.1"/>
    </source>
</evidence>
<evidence type="ECO:0000256" key="1">
    <source>
        <dbReference type="SAM" id="SignalP"/>
    </source>
</evidence>
<dbReference type="Gene3D" id="3.50.50.60">
    <property type="entry name" value="FAD/NAD(P)-binding domain"/>
    <property type="match status" value="1"/>
</dbReference>
<protein>
    <recommendedName>
        <fullName evidence="4">FAD/NAD(P)-binding domain-containing protein</fullName>
    </recommendedName>
</protein>
<dbReference type="GO" id="GO:0016491">
    <property type="term" value="F:oxidoreductase activity"/>
    <property type="evidence" value="ECO:0007669"/>
    <property type="project" value="TreeGrafter"/>
</dbReference>
<gene>
    <name evidence="2" type="ORF">BDV95DRAFT_608490</name>
</gene>
<evidence type="ECO:0008006" key="4">
    <source>
        <dbReference type="Google" id="ProtNLM"/>
    </source>
</evidence>
<dbReference type="Gene3D" id="1.10.405.20">
    <property type="match status" value="1"/>
</dbReference>
<dbReference type="Gene3D" id="3.30.70.1990">
    <property type="match status" value="1"/>
</dbReference>
<feature type="signal peptide" evidence="1">
    <location>
        <begin position="1"/>
        <end position="22"/>
    </location>
</feature>
<accession>A0A7C8I6V8</accession>
<dbReference type="InterPro" id="IPR050464">
    <property type="entry name" value="Zeta_carotene_desat/Oxidored"/>
</dbReference>
<dbReference type="OrthoDB" id="5046242at2759"/>
<evidence type="ECO:0000313" key="3">
    <source>
        <dbReference type="Proteomes" id="UP000481861"/>
    </source>
</evidence>
<dbReference type="SUPFAM" id="SSF51905">
    <property type="entry name" value="FAD/NAD(P)-binding domain"/>
    <property type="match status" value="1"/>
</dbReference>
<proteinExistence type="predicted"/>
<feature type="chain" id="PRO_5029020919" description="FAD/NAD(P)-binding domain-containing protein" evidence="1">
    <location>
        <begin position="23"/>
        <end position="492"/>
    </location>
</feature>
<organism evidence="2 3">
    <name type="scientific">Massariosphaeria phaeospora</name>
    <dbReference type="NCBI Taxonomy" id="100035"/>
    <lineage>
        <taxon>Eukaryota</taxon>
        <taxon>Fungi</taxon>
        <taxon>Dikarya</taxon>
        <taxon>Ascomycota</taxon>
        <taxon>Pezizomycotina</taxon>
        <taxon>Dothideomycetes</taxon>
        <taxon>Pleosporomycetidae</taxon>
        <taxon>Pleosporales</taxon>
        <taxon>Pleosporales incertae sedis</taxon>
        <taxon>Massariosphaeria</taxon>
    </lineage>
</organism>
<comment type="caution">
    <text evidence="2">The sequence shown here is derived from an EMBL/GenBank/DDBJ whole genome shotgun (WGS) entry which is preliminary data.</text>
</comment>
<keyword evidence="1" id="KW-0732">Signal</keyword>
<dbReference type="AlphaFoldDB" id="A0A7C8I6V8"/>
<sequence>MHSNNWSLVLPLLAILSLTASASPTRRSQPPVCVIGGGPSGLTAASRLEAKGIPAVIFEKQPEIGGKCQSYYDEQGIFHPLGAAFFSNASYSETVKVVDVAGVAIEEFALAGARQMFRFNYTEGEILDVLPLDPGFLVQIAQEIARYAGLWRKMFVPISVPSFKKGVPADLTVSGAEWFRKNNFTVLPLLLVNPLALYGYGDIREVPALYVLQYITPDILTAFIGQHNVYYTDFNKVWVEWAKKTLRKTPINLEHDIHRIDRSGRNPVLTYTKPNGNFSRSHSNSPRLWGHQECSSLVLAFPPTLDNLQNVGLDLTQAEHNVFSKVGVHNYYSSAYKFDMPFGVSYISSSPSPFAPPPSDGQPVAVLRLNAKSDISTAWSWGPYRAFQSEAYARDLLQSTMSALNKDPRNATAPSRPLHDDDIRAFRKWDYFPHFDSEPLRNGVYDEFNALQGEGKAYWASGLNGMETVEWTIRGAAEVVDTHFGNLTAKVC</sequence>
<keyword evidence="3" id="KW-1185">Reference proteome</keyword>
<dbReference type="EMBL" id="JAADJZ010000015">
    <property type="protein sequence ID" value="KAF2869651.1"/>
    <property type="molecule type" value="Genomic_DNA"/>
</dbReference>
<dbReference type="PANTHER" id="PTHR42923">
    <property type="entry name" value="PROTOPORPHYRINOGEN OXIDASE"/>
    <property type="match status" value="1"/>
</dbReference>